<gene>
    <name evidence="1" type="ORF">FY536_03955</name>
</gene>
<dbReference type="AlphaFoldDB" id="A0A7H1MLZ2"/>
<dbReference type="Gene3D" id="1.10.1660.10">
    <property type="match status" value="1"/>
</dbReference>
<dbReference type="SUPFAM" id="SSF46955">
    <property type="entry name" value="Putative DNA-binding domain"/>
    <property type="match status" value="1"/>
</dbReference>
<sequence>MKYLFKKEQLKFGFNMSQYVFRIGEIESMSGISARQLRYWESKGIIMPLEREDEQSGRIYPFKMFIRIMMIKTYLDQGNTLKNAVIRVDETQNFMRPTHDILSSAFHGLVYEEDMVYIDLGDFDTDGNQRLLAYQKKSGENQKVSYRIVDKEDLEESDE</sequence>
<evidence type="ECO:0000313" key="2">
    <source>
        <dbReference type="Proteomes" id="UP000516446"/>
    </source>
</evidence>
<keyword evidence="2" id="KW-1185">Reference proteome</keyword>
<dbReference type="InterPro" id="IPR009061">
    <property type="entry name" value="DNA-bd_dom_put_sf"/>
</dbReference>
<dbReference type="PROSITE" id="PS50937">
    <property type="entry name" value="HTH_MERR_2"/>
    <property type="match status" value="1"/>
</dbReference>
<dbReference type="InterPro" id="IPR000551">
    <property type="entry name" value="MerR-type_HTH_dom"/>
</dbReference>
<protein>
    <submittedName>
        <fullName evidence="1">MerR family transcriptional regulator</fullName>
    </submittedName>
</protein>
<dbReference type="Proteomes" id="UP000516446">
    <property type="component" value="Chromosome"/>
</dbReference>
<dbReference type="EMBL" id="CP043431">
    <property type="protein sequence ID" value="QNT64478.1"/>
    <property type="molecule type" value="Genomic_DNA"/>
</dbReference>
<dbReference type="OMA" id="QGFTLAM"/>
<name>A0A7H1MLZ2_9LACO</name>
<dbReference type="Pfam" id="PF13411">
    <property type="entry name" value="MerR_1"/>
    <property type="match status" value="1"/>
</dbReference>
<dbReference type="GO" id="GO:0003677">
    <property type="term" value="F:DNA binding"/>
    <property type="evidence" value="ECO:0007669"/>
    <property type="project" value="InterPro"/>
</dbReference>
<dbReference type="SMART" id="SM00422">
    <property type="entry name" value="HTH_MERR"/>
    <property type="match status" value="1"/>
</dbReference>
<reference evidence="1 2" key="1">
    <citation type="submission" date="2019-08" db="EMBL/GenBank/DDBJ databases">
        <authorList>
            <person name="Chang H.C."/>
            <person name="Mun S.Y."/>
        </authorList>
    </citation>
    <scope>NUCLEOTIDE SEQUENCE [LARGE SCALE GENOMIC DNA]</scope>
    <source>
        <strain evidence="1 2">SK</strain>
    </source>
</reference>
<dbReference type="GO" id="GO:0006355">
    <property type="term" value="P:regulation of DNA-templated transcription"/>
    <property type="evidence" value="ECO:0007669"/>
    <property type="project" value="InterPro"/>
</dbReference>
<proteinExistence type="predicted"/>
<evidence type="ECO:0000313" key="1">
    <source>
        <dbReference type="EMBL" id="QNT64478.1"/>
    </source>
</evidence>
<organism evidence="1 2">
    <name type="scientific">Weissella koreensis</name>
    <dbReference type="NCBI Taxonomy" id="165096"/>
    <lineage>
        <taxon>Bacteria</taxon>
        <taxon>Bacillati</taxon>
        <taxon>Bacillota</taxon>
        <taxon>Bacilli</taxon>
        <taxon>Lactobacillales</taxon>
        <taxon>Lactobacillaceae</taxon>
        <taxon>Weissella</taxon>
    </lineage>
</organism>
<accession>A0A7H1MLZ2</accession>
<dbReference type="RefSeq" id="WP_006846214.1">
    <property type="nucleotide sequence ID" value="NZ_CP026847.1"/>
</dbReference>
<dbReference type="CDD" id="cd01105">
    <property type="entry name" value="HTH_GlnR-like"/>
    <property type="match status" value="1"/>
</dbReference>